<proteinExistence type="inferred from homology"/>
<dbReference type="NCBIfam" id="TIGR01700">
    <property type="entry name" value="PNPH"/>
    <property type="match status" value="1"/>
</dbReference>
<evidence type="ECO:0000256" key="5">
    <source>
        <dbReference type="PIRNR" id="PIRNR000477"/>
    </source>
</evidence>
<dbReference type="SUPFAM" id="SSF53167">
    <property type="entry name" value="Purine and uridine phosphorylases"/>
    <property type="match status" value="1"/>
</dbReference>
<evidence type="ECO:0000313" key="7">
    <source>
        <dbReference type="EMBL" id="GAA4497146.1"/>
    </source>
</evidence>
<accession>A0ABP8Q3U7</accession>
<dbReference type="NCBIfam" id="TIGR01697">
    <property type="entry name" value="PNPH-PUNA-XAPA"/>
    <property type="match status" value="1"/>
</dbReference>
<evidence type="ECO:0000259" key="6">
    <source>
        <dbReference type="Pfam" id="PF01048"/>
    </source>
</evidence>
<dbReference type="CDD" id="cd09009">
    <property type="entry name" value="PNP-EcPNPII_like"/>
    <property type="match status" value="1"/>
</dbReference>
<evidence type="ECO:0000256" key="1">
    <source>
        <dbReference type="ARBA" id="ARBA00005058"/>
    </source>
</evidence>
<comment type="caution">
    <text evidence="7">The sequence shown here is derived from an EMBL/GenBank/DDBJ whole genome shotgun (WGS) entry which is preliminary data.</text>
</comment>
<comment type="similarity">
    <text evidence="2 5">Belongs to the PNP/MTAP phosphorylase family.</text>
</comment>
<dbReference type="Proteomes" id="UP001501243">
    <property type="component" value="Unassembled WGS sequence"/>
</dbReference>
<dbReference type="NCBIfam" id="NF006054">
    <property type="entry name" value="PRK08202.1"/>
    <property type="match status" value="1"/>
</dbReference>
<keyword evidence="3 5" id="KW-0328">Glycosyltransferase</keyword>
<dbReference type="InterPro" id="IPR035994">
    <property type="entry name" value="Nucleoside_phosphorylase_sf"/>
</dbReference>
<dbReference type="PIRSF" id="PIRSF000477">
    <property type="entry name" value="PurNPase"/>
    <property type="match status" value="1"/>
</dbReference>
<evidence type="ECO:0000313" key="8">
    <source>
        <dbReference type="Proteomes" id="UP001501243"/>
    </source>
</evidence>
<comment type="function">
    <text evidence="5">The purine nucleoside phosphorylases catalyze the phosphorolytic breakdown of the N-glycosidic bond in the beta-(deoxy)ribonucleoside molecules, with the formation of the corresponding free purine bases and pentose-1-phosphate.</text>
</comment>
<protein>
    <recommendedName>
        <fullName evidence="5">Purine nucleoside phosphorylase</fullName>
        <ecNumber evidence="5">2.4.2.1</ecNumber>
    </recommendedName>
    <alternativeName>
        <fullName evidence="5">Inosine-guanosine phosphorylase</fullName>
    </alternativeName>
</protein>
<name>A0ABP8Q3U7_9BACT</name>
<comment type="pathway">
    <text evidence="1 5">Purine metabolism; purine nucleoside salvage.</text>
</comment>
<dbReference type="EC" id="2.4.2.1" evidence="5"/>
<evidence type="ECO:0000256" key="2">
    <source>
        <dbReference type="ARBA" id="ARBA00006751"/>
    </source>
</evidence>
<dbReference type="PANTHER" id="PTHR11904:SF9">
    <property type="entry name" value="PURINE NUCLEOSIDE PHOSPHORYLASE-RELATED"/>
    <property type="match status" value="1"/>
</dbReference>
<dbReference type="InterPro" id="IPR011268">
    <property type="entry name" value="Purine_phosphorylase"/>
</dbReference>
<dbReference type="PANTHER" id="PTHR11904">
    <property type="entry name" value="METHYLTHIOADENOSINE/PURINE NUCLEOSIDE PHOSPHORYLASE"/>
    <property type="match status" value="1"/>
</dbReference>
<dbReference type="EMBL" id="BAABGQ010000005">
    <property type="protein sequence ID" value="GAA4497146.1"/>
    <property type="molecule type" value="Genomic_DNA"/>
</dbReference>
<dbReference type="InterPro" id="IPR000845">
    <property type="entry name" value="Nucleoside_phosphorylase_d"/>
</dbReference>
<keyword evidence="8" id="KW-1185">Reference proteome</keyword>
<feature type="domain" description="Nucleoside phosphorylase" evidence="6">
    <location>
        <begin position="58"/>
        <end position="304"/>
    </location>
</feature>
<gene>
    <name evidence="7" type="ORF">GCM10023172_11630</name>
</gene>
<reference evidence="8" key="1">
    <citation type="journal article" date="2019" name="Int. J. Syst. Evol. Microbiol.">
        <title>The Global Catalogue of Microorganisms (GCM) 10K type strain sequencing project: providing services to taxonomists for standard genome sequencing and annotation.</title>
        <authorList>
            <consortium name="The Broad Institute Genomics Platform"/>
            <consortium name="The Broad Institute Genome Sequencing Center for Infectious Disease"/>
            <person name="Wu L."/>
            <person name="Ma J."/>
        </authorList>
    </citation>
    <scope>NUCLEOTIDE SEQUENCE [LARGE SCALE GENOMIC DNA]</scope>
    <source>
        <strain evidence="8">JCM 17841</strain>
    </source>
</reference>
<evidence type="ECO:0000256" key="3">
    <source>
        <dbReference type="ARBA" id="ARBA00022676"/>
    </source>
</evidence>
<dbReference type="Pfam" id="PF01048">
    <property type="entry name" value="PNP_UDP_1"/>
    <property type="match status" value="1"/>
</dbReference>
<keyword evidence="4 5" id="KW-0808">Transferase</keyword>
<dbReference type="InterPro" id="IPR011270">
    <property type="entry name" value="Pur_Nuc_Pase_Ino/Guo-sp"/>
</dbReference>
<sequence length="307" mass="32794">MREQRERLALGPPGPAVSLPLAHEAEASRYLLLYPMQAIREAAAYIQAHSNNFQPVTGIILGTGLGALAKEVEVAHEISYADIPNFPVSTVESHAGRLLLGTLAGQQVAVLQGRFHYYEGYTMPQVVLPVRVLKLLGIKKLFVSNAAGGLNPEFAMSDLVLIEDHINLLPTNPLIGPNLDELGPRFPDMFAPYDADLLARARAAAEALGQGSTTQRGVYVAVPGPMLETPAEYRYLRTIGADAVGMSTVPEVIAARHLGLPVLAVSVITDLCYPGQLKPVQLPEILAAAATAEPRLTALMKAVLTQG</sequence>
<organism evidence="7 8">
    <name type="scientific">Hymenobacter ginsengisoli</name>
    <dbReference type="NCBI Taxonomy" id="1051626"/>
    <lineage>
        <taxon>Bacteria</taxon>
        <taxon>Pseudomonadati</taxon>
        <taxon>Bacteroidota</taxon>
        <taxon>Cytophagia</taxon>
        <taxon>Cytophagales</taxon>
        <taxon>Hymenobacteraceae</taxon>
        <taxon>Hymenobacter</taxon>
    </lineage>
</organism>
<dbReference type="Gene3D" id="3.40.50.1580">
    <property type="entry name" value="Nucleoside phosphorylase domain"/>
    <property type="match status" value="1"/>
</dbReference>
<evidence type="ECO:0000256" key="4">
    <source>
        <dbReference type="ARBA" id="ARBA00022679"/>
    </source>
</evidence>